<feature type="domain" description="LCCL" evidence="11">
    <location>
        <begin position="1452"/>
        <end position="1550"/>
    </location>
</feature>
<feature type="domain" description="Radical SAM core" evidence="12">
    <location>
        <begin position="95"/>
        <end position="303"/>
    </location>
</feature>
<dbReference type="SUPFAM" id="SSF69848">
    <property type="entry name" value="LCCL domain"/>
    <property type="match status" value="4"/>
</dbReference>
<dbReference type="InterPro" id="IPR013785">
    <property type="entry name" value="Aldolase_TIM"/>
</dbReference>
<keyword evidence="14" id="KW-1185">Reference proteome</keyword>
<evidence type="ECO:0000256" key="2">
    <source>
        <dbReference type="ARBA" id="ARBA00022485"/>
    </source>
</evidence>
<dbReference type="Pfam" id="PF00530">
    <property type="entry name" value="SRCR"/>
    <property type="match status" value="2"/>
</dbReference>
<evidence type="ECO:0000256" key="5">
    <source>
        <dbReference type="ARBA" id="ARBA00023004"/>
    </source>
</evidence>
<evidence type="ECO:0000313" key="14">
    <source>
        <dbReference type="Proteomes" id="UP001214638"/>
    </source>
</evidence>
<dbReference type="InterPro" id="IPR036772">
    <property type="entry name" value="SRCR-like_dom_sf"/>
</dbReference>
<dbReference type="CDD" id="cd01335">
    <property type="entry name" value="Radical_SAM"/>
    <property type="match status" value="1"/>
</dbReference>
<dbReference type="GO" id="GO:0003824">
    <property type="term" value="F:catalytic activity"/>
    <property type="evidence" value="ECO:0007669"/>
    <property type="project" value="InterPro"/>
</dbReference>
<dbReference type="Pfam" id="PF01477">
    <property type="entry name" value="PLAT"/>
    <property type="match status" value="1"/>
</dbReference>
<dbReference type="GO" id="GO:0046872">
    <property type="term" value="F:metal ion binding"/>
    <property type="evidence" value="ECO:0007669"/>
    <property type="project" value="UniProtKB-KW"/>
</dbReference>
<dbReference type="InterPro" id="IPR001190">
    <property type="entry name" value="SRCR"/>
</dbReference>
<dbReference type="SMART" id="SM00603">
    <property type="entry name" value="LCCL"/>
    <property type="match status" value="4"/>
</dbReference>
<organism evidence="13 14">
    <name type="scientific">Babesia duncani</name>
    <dbReference type="NCBI Taxonomy" id="323732"/>
    <lineage>
        <taxon>Eukaryota</taxon>
        <taxon>Sar</taxon>
        <taxon>Alveolata</taxon>
        <taxon>Apicomplexa</taxon>
        <taxon>Aconoidasida</taxon>
        <taxon>Piroplasmida</taxon>
        <taxon>Babesiidae</taxon>
        <taxon>Babesia</taxon>
    </lineage>
</organism>
<dbReference type="SMART" id="SM00308">
    <property type="entry name" value="LH2"/>
    <property type="match status" value="1"/>
</dbReference>
<keyword evidence="5" id="KW-0408">Iron</keyword>
<dbReference type="GO" id="GO:0030488">
    <property type="term" value="P:tRNA methylation"/>
    <property type="evidence" value="ECO:0007669"/>
    <property type="project" value="TreeGrafter"/>
</dbReference>
<evidence type="ECO:0000259" key="10">
    <source>
        <dbReference type="PROSITE" id="PS50287"/>
    </source>
</evidence>
<evidence type="ECO:0000256" key="3">
    <source>
        <dbReference type="ARBA" id="ARBA00022691"/>
    </source>
</evidence>
<dbReference type="GO" id="GO:0070475">
    <property type="term" value="P:rRNA base methylation"/>
    <property type="evidence" value="ECO:0007669"/>
    <property type="project" value="TreeGrafter"/>
</dbReference>
<dbReference type="PROSITE" id="PS50095">
    <property type="entry name" value="PLAT"/>
    <property type="match status" value="1"/>
</dbReference>
<dbReference type="Gene3D" id="3.20.20.70">
    <property type="entry name" value="Aldolase class I"/>
    <property type="match status" value="1"/>
</dbReference>
<dbReference type="Proteomes" id="UP001214638">
    <property type="component" value="Unassembled WGS sequence"/>
</dbReference>
<dbReference type="Gene3D" id="2.60.120.200">
    <property type="match status" value="1"/>
</dbReference>
<dbReference type="SUPFAM" id="SSF49899">
    <property type="entry name" value="Concanavalin A-like lectins/glucanases"/>
    <property type="match status" value="1"/>
</dbReference>
<dbReference type="InterPro" id="IPR001024">
    <property type="entry name" value="PLAT/LH2_dom"/>
</dbReference>
<dbReference type="InterPro" id="IPR036609">
    <property type="entry name" value="LCCL_sf"/>
</dbReference>
<dbReference type="Gene3D" id="3.10.250.10">
    <property type="entry name" value="SRCR-like domain"/>
    <property type="match status" value="2"/>
</dbReference>
<reference evidence="13" key="1">
    <citation type="journal article" date="2023" name="Nat. Microbiol.">
        <title>Babesia duncani multi-omics identifies virulence factors and drug targets.</title>
        <authorList>
            <person name="Singh P."/>
            <person name="Lonardi S."/>
            <person name="Liang Q."/>
            <person name="Vydyam P."/>
            <person name="Khabirova E."/>
            <person name="Fang T."/>
            <person name="Gihaz S."/>
            <person name="Thekkiniath J."/>
            <person name="Munshi M."/>
            <person name="Abel S."/>
            <person name="Ciampossin L."/>
            <person name="Batugedara G."/>
            <person name="Gupta M."/>
            <person name="Lu X.M."/>
            <person name="Lenz T."/>
            <person name="Chakravarty S."/>
            <person name="Cornillot E."/>
            <person name="Hu Y."/>
            <person name="Ma W."/>
            <person name="Gonzalez L.M."/>
            <person name="Sanchez S."/>
            <person name="Estrada K."/>
            <person name="Sanchez-Flores A."/>
            <person name="Montero E."/>
            <person name="Harb O.S."/>
            <person name="Le Roch K.G."/>
            <person name="Mamoun C.B."/>
        </authorList>
    </citation>
    <scope>NUCLEOTIDE SEQUENCE</scope>
    <source>
        <strain evidence="13">WA1</strain>
    </source>
</reference>
<feature type="domain" description="SRCR" evidence="10">
    <location>
        <begin position="711"/>
        <end position="837"/>
    </location>
</feature>
<keyword evidence="3" id="KW-0949">S-adenosyl-L-methionine</keyword>
<evidence type="ECO:0000256" key="7">
    <source>
        <dbReference type="ARBA" id="ARBA00023157"/>
    </source>
</evidence>
<evidence type="ECO:0000256" key="1">
    <source>
        <dbReference type="ARBA" id="ARBA00001966"/>
    </source>
</evidence>
<gene>
    <name evidence="13" type="ORF">BdWA1_001611</name>
</gene>
<dbReference type="SFLD" id="SFLDS00029">
    <property type="entry name" value="Radical_SAM"/>
    <property type="match status" value="1"/>
</dbReference>
<dbReference type="SMART" id="SM00202">
    <property type="entry name" value="SR"/>
    <property type="match status" value="2"/>
</dbReference>
<evidence type="ECO:0000259" key="11">
    <source>
        <dbReference type="PROSITE" id="PS50820"/>
    </source>
</evidence>
<evidence type="ECO:0000256" key="8">
    <source>
        <dbReference type="PROSITE-ProRule" id="PRU00152"/>
    </source>
</evidence>
<name>A0AAD9PK86_9APIC</name>
<comment type="caution">
    <text evidence="8">Lacks conserved residue(s) required for the propagation of feature annotation.</text>
</comment>
<feature type="domain" description="LCCL" evidence="11">
    <location>
        <begin position="598"/>
        <end position="678"/>
    </location>
</feature>
<feature type="domain" description="PLAT" evidence="9">
    <location>
        <begin position="482"/>
        <end position="590"/>
    </location>
</feature>
<dbReference type="EMBL" id="JALLKP010000002">
    <property type="protein sequence ID" value="KAK2196368.1"/>
    <property type="molecule type" value="Genomic_DNA"/>
</dbReference>
<dbReference type="Pfam" id="PF03815">
    <property type="entry name" value="LCCL"/>
    <property type="match status" value="4"/>
</dbReference>
<dbReference type="GeneID" id="94335909"/>
<dbReference type="InterPro" id="IPR013320">
    <property type="entry name" value="ConA-like_dom_sf"/>
</dbReference>
<comment type="cofactor">
    <cofactor evidence="1">
        <name>[4Fe-4S] cluster</name>
        <dbReference type="ChEBI" id="CHEBI:49883"/>
    </cofactor>
</comment>
<evidence type="ECO:0000259" key="12">
    <source>
        <dbReference type="PROSITE" id="PS51918"/>
    </source>
</evidence>
<dbReference type="GO" id="GO:0016020">
    <property type="term" value="C:membrane"/>
    <property type="evidence" value="ECO:0007669"/>
    <property type="project" value="InterPro"/>
</dbReference>
<dbReference type="Pfam" id="PF04055">
    <property type="entry name" value="Radical_SAM"/>
    <property type="match status" value="1"/>
</dbReference>
<dbReference type="PANTHER" id="PTHR30544">
    <property type="entry name" value="23S RRNA METHYLTRANSFERASE"/>
    <property type="match status" value="1"/>
</dbReference>
<dbReference type="GO" id="GO:0051539">
    <property type="term" value="F:4 iron, 4 sulfur cluster binding"/>
    <property type="evidence" value="ECO:0007669"/>
    <property type="project" value="UniProtKB-KW"/>
</dbReference>
<feature type="domain" description="LCCL" evidence="11">
    <location>
        <begin position="1014"/>
        <end position="1087"/>
    </location>
</feature>
<dbReference type="KEGG" id="bdw:94335909"/>
<keyword evidence="2" id="KW-0004">4Fe-4S</keyword>
<dbReference type="SUPFAM" id="SSF49723">
    <property type="entry name" value="Lipase/lipooxygenase domain (PLAT/LH2 domain)"/>
    <property type="match status" value="1"/>
</dbReference>
<dbReference type="Gene3D" id="2.170.130.20">
    <property type="entry name" value="LCCL-like domain"/>
    <property type="match status" value="4"/>
</dbReference>
<dbReference type="InterPro" id="IPR036392">
    <property type="entry name" value="PLAT/LH2_dom_sf"/>
</dbReference>
<dbReference type="SUPFAM" id="SSF56487">
    <property type="entry name" value="SRCR-like"/>
    <property type="match status" value="2"/>
</dbReference>
<keyword evidence="6" id="KW-0411">Iron-sulfur</keyword>
<dbReference type="SUPFAM" id="SSF102114">
    <property type="entry name" value="Radical SAM enzymes"/>
    <property type="match status" value="1"/>
</dbReference>
<dbReference type="PROSITE" id="PS50287">
    <property type="entry name" value="SRCR_2"/>
    <property type="match status" value="2"/>
</dbReference>
<keyword evidence="7" id="KW-1015">Disulfide bond</keyword>
<dbReference type="RefSeq" id="XP_067803210.1">
    <property type="nucleotide sequence ID" value="XM_067946646.1"/>
</dbReference>
<sequence length="1561" mass="171019">MDKSHRVRTITEYLRNRCAPEYRISQVLNSIYRNKCKSFNEMYHIPKELRQGLTERFEDSLLSLRLVNQSKADRACKVLFESRDKNRIEAVLLQFSTHKSLCISSQVGCAHACSFCATGKIGLTRNLTVDEITDQILFFQQQGHKIDSVSFMGMGEPLSNPHVFRALQVLRDPNLFGMSPRRLNVSTVGILPGIVKLNKEHLQVPVNRMYPFQEVFELLDQRICATGKRVWLSYVLIKDINDAREHAKALVALVKERSEDLRYLYHVNLIPYNTVTIGGTNYEQSQDDTCKIFEGILKKNGISCSYRLAFYTFSNVSEITLDVKLTLHVANFTLQLWWMLFWTLYGPAPSQSHEFCLVTTDSAQAKYEECLPDGDSLVDYGINIRTVESQNEALVNDITIKIQGNGRETKPISIVTKDGILLRQNVHALDIGTPTSLEIDYGNSTWECSTITISKGPKYWMFDCLEPHDGSTKVTLGLSGNKVYTVTIQTGNQPEAGTVGTIGLQLLGAQGETNQKVLNGKFQIGSLVTLQINGADVGKIDGVILSNKGLGDPWYCEDIRVSTSNGIVSFPVKRWIGSPYDSFVTLSEKQGTNYNEAAPIDVQCHTRAIDIYSGSVRRPFTITVRCPMNCTTNPLLHVEGLSIHPGSSSICGSAIFDGVLSQSGGEITVAFTGALPKYFGFTNKEGMKSLEYEPLGHESYFSFFTFLHKSIDLIDSHVRLVDGILEAFMQWGRVWEIDLVWSPRGAPQWQMGNSMVGAFNAEAATIACKSLGFKYGTPVTEKCSNINGQNMCAPFGYHVAHAGLMCLGTEDDISKCTMEEPTIDCKTHKDDVIVRCSNSEITKALPPGTIRLVDATGAPSTTGTGRLEMLYNGSFGSICNESWTRIAEKIACLEMGYSGVHKGGASHKQCEDLGLCAPILNKISGVGFNCTGSESRLSQCPHEADNDIYCTHKQDVVISCSGNGDTSEFRHLHQVEPYIPKLKSSPKLHVLACYDTMETITALQGPTGHFFLAQCPEGCKDEPTAVYGTFVYKSNSPICKAAIHSGALSNELGGEILVSRGMNQAHFYGSSRNGIESSGASANVNDFGHQSMLISRAPRNLIASQLASANQVRQDPLDLPPFESHDKPGDAFKFKWTPNVGFEGFKGNAQDIVNLTLYPGSEAIRGFKDATFIIDFVPTSTLGQWSTLLAFENCGGLLVSIDNTGELVLEENCKPHLLKTGYKVEIGKGTILGILYVGTTRDIAVFINGQMILHEPFAMDLNFSGKIILGASSDNSDLFHGHIRLLEAYNYVLTLQQLKNHATSLKQPMHHTGVRTTVHGNVCKSSCTSQEQDATESVLYTTPTNPAIILDCHDTLEDERFNGPTGSEFLIYCPKSCHDAQVPVRGSKLYTGNSSICKAGMHAGILSPQGGEAIVKVHQGQVEHKPCVGHYGIVSSRGPAAVRSFSVNSAPQVLNVGCHDNAIFILQLHPETRVLVQCPPGCDKVEPALVYGSGPYSPISSPCQAAIHAGKMDTTGGQVELEVGHGMEKFQPSLANKIQSKEADAYLRSFTIVSAGKAAKT</sequence>
<evidence type="ECO:0000259" key="9">
    <source>
        <dbReference type="PROSITE" id="PS50095"/>
    </source>
</evidence>
<feature type="domain" description="SRCR" evidence="10">
    <location>
        <begin position="850"/>
        <end position="961"/>
    </location>
</feature>
<keyword evidence="4" id="KW-0479">Metal-binding</keyword>
<evidence type="ECO:0000313" key="13">
    <source>
        <dbReference type="EMBL" id="KAK2196368.1"/>
    </source>
</evidence>
<dbReference type="PANTHER" id="PTHR30544:SF5">
    <property type="entry name" value="RADICAL SAM CORE DOMAIN-CONTAINING PROTEIN"/>
    <property type="match status" value="1"/>
</dbReference>
<feature type="domain" description="LCCL" evidence="11">
    <location>
        <begin position="1346"/>
        <end position="1420"/>
    </location>
</feature>
<dbReference type="PROSITE" id="PS50820">
    <property type="entry name" value="LCCL"/>
    <property type="match status" value="4"/>
</dbReference>
<evidence type="ECO:0000256" key="6">
    <source>
        <dbReference type="ARBA" id="ARBA00023014"/>
    </source>
</evidence>
<accession>A0AAD9PK86</accession>
<dbReference type="InterPro" id="IPR040072">
    <property type="entry name" value="Methyltransferase_A"/>
</dbReference>
<dbReference type="InterPro" id="IPR007197">
    <property type="entry name" value="rSAM"/>
</dbReference>
<dbReference type="InterPro" id="IPR004043">
    <property type="entry name" value="LCCL"/>
</dbReference>
<evidence type="ECO:0000256" key="4">
    <source>
        <dbReference type="ARBA" id="ARBA00022723"/>
    </source>
</evidence>
<comment type="caution">
    <text evidence="13">The sequence shown here is derived from an EMBL/GenBank/DDBJ whole genome shotgun (WGS) entry which is preliminary data.</text>
</comment>
<dbReference type="PROSITE" id="PS51918">
    <property type="entry name" value="RADICAL_SAM"/>
    <property type="match status" value="1"/>
</dbReference>
<dbReference type="Gene3D" id="2.60.60.20">
    <property type="entry name" value="PLAT/LH2 domain"/>
    <property type="match status" value="1"/>
</dbReference>
<dbReference type="InterPro" id="IPR058240">
    <property type="entry name" value="rSAM_sf"/>
</dbReference>
<protein>
    <submittedName>
        <fullName evidence="13">Uncharacterized protein</fullName>
    </submittedName>
</protein>
<dbReference type="Gene3D" id="1.10.150.530">
    <property type="match status" value="1"/>
</dbReference>
<proteinExistence type="predicted"/>